<dbReference type="EMBL" id="FNSO01000003">
    <property type="protein sequence ID" value="SEB43229.1"/>
    <property type="molecule type" value="Genomic_DNA"/>
</dbReference>
<name>A0A1H4JA74_9PSEU</name>
<proteinExistence type="predicted"/>
<dbReference type="STRING" id="208445.SAMN04489727_1694"/>
<gene>
    <name evidence="1" type="ORF">SAMN04489727_1694</name>
</gene>
<sequence>MSRGTRGRRGFRAELIAFDEAFTLAPPSPAWRAMVDHVRSTLPPELRQLPDWAATTVGQGAPNPLVRPVGRVWQGLQAPPDGTEPCLAERLRARQHPVVLGNGRRNGRSYRRRQLRESPDGVLAIYDPARGGDRHRPWLVIDVPAGHLSHHRDQPLTDRDVQDWDVLIRATGWTRTEQP</sequence>
<dbReference type="AlphaFoldDB" id="A0A1H4JA74"/>
<dbReference type="OrthoDB" id="9941688at2"/>
<reference evidence="2" key="1">
    <citation type="submission" date="2016-10" db="EMBL/GenBank/DDBJ databases">
        <authorList>
            <person name="Varghese N."/>
            <person name="Submissions S."/>
        </authorList>
    </citation>
    <scope>NUCLEOTIDE SEQUENCE [LARGE SCALE GENOMIC DNA]</scope>
    <source>
        <strain evidence="2">DSM 44544</strain>
    </source>
</reference>
<dbReference type="RefSeq" id="WP_143060546.1">
    <property type="nucleotide sequence ID" value="NZ_FNSO01000003.1"/>
</dbReference>
<protein>
    <submittedName>
        <fullName evidence="1">Uncharacterized protein</fullName>
    </submittedName>
</protein>
<keyword evidence="2" id="KW-1185">Reference proteome</keyword>
<accession>A0A1H4JA74</accession>
<dbReference type="Proteomes" id="UP000199622">
    <property type="component" value="Unassembled WGS sequence"/>
</dbReference>
<evidence type="ECO:0000313" key="2">
    <source>
        <dbReference type="Proteomes" id="UP000199622"/>
    </source>
</evidence>
<organism evidence="1 2">
    <name type="scientific">Amycolatopsis tolypomycina</name>
    <dbReference type="NCBI Taxonomy" id="208445"/>
    <lineage>
        <taxon>Bacteria</taxon>
        <taxon>Bacillati</taxon>
        <taxon>Actinomycetota</taxon>
        <taxon>Actinomycetes</taxon>
        <taxon>Pseudonocardiales</taxon>
        <taxon>Pseudonocardiaceae</taxon>
        <taxon>Amycolatopsis</taxon>
    </lineage>
</organism>
<evidence type="ECO:0000313" key="1">
    <source>
        <dbReference type="EMBL" id="SEB43229.1"/>
    </source>
</evidence>